<evidence type="ECO:0000256" key="4">
    <source>
        <dbReference type="ARBA" id="ARBA00022722"/>
    </source>
</evidence>
<evidence type="ECO:0000256" key="8">
    <source>
        <dbReference type="PROSITE-ProRule" id="PRU00042"/>
    </source>
</evidence>
<dbReference type="PROSITE" id="PS00028">
    <property type="entry name" value="ZINC_FINGER_C2H2_1"/>
    <property type="match status" value="1"/>
</dbReference>
<evidence type="ECO:0000256" key="7">
    <source>
        <dbReference type="ARBA" id="ARBA00023242"/>
    </source>
</evidence>
<evidence type="ECO:0000256" key="6">
    <source>
        <dbReference type="ARBA" id="ARBA00022839"/>
    </source>
</evidence>
<keyword evidence="7" id="KW-0539">Nucleus</keyword>
<feature type="domain" description="C2H2-type" evidence="9">
    <location>
        <begin position="14"/>
        <end position="43"/>
    </location>
</feature>
<reference evidence="10" key="2">
    <citation type="submission" date="2023-06" db="EMBL/GenBank/DDBJ databases">
        <authorList>
            <person name="Ma L."/>
            <person name="Liu K.-W."/>
            <person name="Li Z."/>
            <person name="Hsiao Y.-Y."/>
            <person name="Qi Y."/>
            <person name="Fu T."/>
            <person name="Tang G."/>
            <person name="Zhang D."/>
            <person name="Sun W.-H."/>
            <person name="Liu D.-K."/>
            <person name="Li Y."/>
            <person name="Chen G.-Z."/>
            <person name="Liu X.-D."/>
            <person name="Liao X.-Y."/>
            <person name="Jiang Y.-T."/>
            <person name="Yu X."/>
            <person name="Hao Y."/>
            <person name="Huang J."/>
            <person name="Zhao X.-W."/>
            <person name="Ke S."/>
            <person name="Chen Y.-Y."/>
            <person name="Wu W.-L."/>
            <person name="Hsu J.-L."/>
            <person name="Lin Y.-F."/>
            <person name="Huang M.-D."/>
            <person name="Li C.-Y."/>
            <person name="Huang L."/>
            <person name="Wang Z.-W."/>
            <person name="Zhao X."/>
            <person name="Zhong W.-Y."/>
            <person name="Peng D.-H."/>
            <person name="Ahmad S."/>
            <person name="Lan S."/>
            <person name="Zhang J.-S."/>
            <person name="Tsai W.-C."/>
            <person name="Van De Peer Y."/>
            <person name="Liu Z.-J."/>
        </authorList>
    </citation>
    <scope>NUCLEOTIDE SEQUENCE</scope>
    <source>
        <strain evidence="10">CP</strain>
        <tissue evidence="10">Leaves</tissue>
    </source>
</reference>
<dbReference type="AlphaFoldDB" id="A0AAV9DW26"/>
<reference evidence="10" key="1">
    <citation type="journal article" date="2023" name="Nat. Commun.">
        <title>Diploid and tetraploid genomes of Acorus and the evolution of monocots.</title>
        <authorList>
            <person name="Ma L."/>
            <person name="Liu K.W."/>
            <person name="Li Z."/>
            <person name="Hsiao Y.Y."/>
            <person name="Qi Y."/>
            <person name="Fu T."/>
            <person name="Tang G.D."/>
            <person name="Zhang D."/>
            <person name="Sun W.H."/>
            <person name="Liu D.K."/>
            <person name="Li Y."/>
            <person name="Chen G.Z."/>
            <person name="Liu X.D."/>
            <person name="Liao X.Y."/>
            <person name="Jiang Y.T."/>
            <person name="Yu X."/>
            <person name="Hao Y."/>
            <person name="Huang J."/>
            <person name="Zhao X.W."/>
            <person name="Ke S."/>
            <person name="Chen Y.Y."/>
            <person name="Wu W.L."/>
            <person name="Hsu J.L."/>
            <person name="Lin Y.F."/>
            <person name="Huang M.D."/>
            <person name="Li C.Y."/>
            <person name="Huang L."/>
            <person name="Wang Z.W."/>
            <person name="Zhao X."/>
            <person name="Zhong W.Y."/>
            <person name="Peng D.H."/>
            <person name="Ahmad S."/>
            <person name="Lan S."/>
            <person name="Zhang J.S."/>
            <person name="Tsai W.C."/>
            <person name="Van de Peer Y."/>
            <person name="Liu Z.J."/>
        </authorList>
    </citation>
    <scope>NUCLEOTIDE SEQUENCE</scope>
    <source>
        <strain evidence="10">CP</strain>
    </source>
</reference>
<comment type="caution">
    <text evidence="10">The sequence shown here is derived from an EMBL/GenBank/DDBJ whole genome shotgun (WGS) entry which is preliminary data.</text>
</comment>
<proteinExistence type="inferred from homology"/>
<dbReference type="CDD" id="cd06144">
    <property type="entry name" value="REX4_like"/>
    <property type="match status" value="1"/>
</dbReference>
<evidence type="ECO:0000259" key="9">
    <source>
        <dbReference type="PROSITE" id="PS50157"/>
    </source>
</evidence>
<keyword evidence="4" id="KW-0540">Nuclease</keyword>
<comment type="similarity">
    <text evidence="2">Belongs to the REXO4 family.</text>
</comment>
<name>A0AAV9DW26_ACOCL</name>
<dbReference type="InterPro" id="IPR013087">
    <property type="entry name" value="Znf_C2H2_type"/>
</dbReference>
<keyword evidence="6" id="KW-0269">Exonuclease</keyword>
<dbReference type="InterPro" id="IPR012337">
    <property type="entry name" value="RNaseH-like_sf"/>
</dbReference>
<comment type="subcellular location">
    <subcellularLocation>
        <location evidence="1">Nucleus</location>
    </subcellularLocation>
</comment>
<keyword evidence="8" id="KW-0862">Zinc</keyword>
<dbReference type="GO" id="GO:0006364">
    <property type="term" value="P:rRNA processing"/>
    <property type="evidence" value="ECO:0007669"/>
    <property type="project" value="InterPro"/>
</dbReference>
<dbReference type="GO" id="GO:0005634">
    <property type="term" value="C:nucleus"/>
    <property type="evidence" value="ECO:0007669"/>
    <property type="project" value="UniProtKB-SubCell"/>
</dbReference>
<dbReference type="GO" id="GO:0008270">
    <property type="term" value="F:zinc ion binding"/>
    <property type="evidence" value="ECO:0007669"/>
    <property type="project" value="UniProtKB-KW"/>
</dbReference>
<evidence type="ECO:0000313" key="11">
    <source>
        <dbReference type="Proteomes" id="UP001180020"/>
    </source>
</evidence>
<dbReference type="Proteomes" id="UP001180020">
    <property type="component" value="Unassembled WGS sequence"/>
</dbReference>
<keyword evidence="8" id="KW-0863">Zinc-finger</keyword>
<dbReference type="InterPro" id="IPR037431">
    <property type="entry name" value="REX4_DEDDh_dom"/>
</dbReference>
<evidence type="ECO:0000256" key="1">
    <source>
        <dbReference type="ARBA" id="ARBA00004123"/>
    </source>
</evidence>
<dbReference type="InterPro" id="IPR013520">
    <property type="entry name" value="Ribonucl_H"/>
</dbReference>
<dbReference type="InterPro" id="IPR047021">
    <property type="entry name" value="REXO1/3/4-like"/>
</dbReference>
<accession>A0AAV9DW26</accession>
<dbReference type="Pfam" id="PF00929">
    <property type="entry name" value="RNase_T"/>
    <property type="match status" value="1"/>
</dbReference>
<evidence type="ECO:0000256" key="3">
    <source>
        <dbReference type="ARBA" id="ARBA00016937"/>
    </source>
</evidence>
<organism evidence="10 11">
    <name type="scientific">Acorus calamus</name>
    <name type="common">Sweet flag</name>
    <dbReference type="NCBI Taxonomy" id="4465"/>
    <lineage>
        <taxon>Eukaryota</taxon>
        <taxon>Viridiplantae</taxon>
        <taxon>Streptophyta</taxon>
        <taxon>Embryophyta</taxon>
        <taxon>Tracheophyta</taxon>
        <taxon>Spermatophyta</taxon>
        <taxon>Magnoliopsida</taxon>
        <taxon>Liliopsida</taxon>
        <taxon>Acoraceae</taxon>
        <taxon>Acorus</taxon>
    </lineage>
</organism>
<dbReference type="GO" id="GO:0003676">
    <property type="term" value="F:nucleic acid binding"/>
    <property type="evidence" value="ECO:0007669"/>
    <property type="project" value="InterPro"/>
</dbReference>
<evidence type="ECO:0000313" key="10">
    <source>
        <dbReference type="EMBL" id="KAK1305141.1"/>
    </source>
</evidence>
<dbReference type="EMBL" id="JAUJYO010000011">
    <property type="protein sequence ID" value="KAK1305141.1"/>
    <property type="molecule type" value="Genomic_DNA"/>
</dbReference>
<protein>
    <recommendedName>
        <fullName evidence="3">RNA exonuclease 4</fullName>
    </recommendedName>
</protein>
<sequence length="388" mass="43551">MDPKYEPPQTLTRSKCSACYKQYKKNEHLIEHMIVSYHSVHDPACTVCKKHCKTLESVREHLSGPLAKADCMKVFVERGCILCLCIFDSPDVLKVHEQNCRLSPAPPIGFGGTTLLEKSTQSEMEITSLSGESCCNQGLQVVAMDCEMVAVGSVGSDACARVCLIDEDENVLFHSYVKPELPVKDYRYEITGITEAHFQDGLSLKRVRAKIKEILYDAESWKARRILVGHSLDNDLLCLRLTYPEHLKRDTAIYPPLMKTNLVSHSLKDLTRTYLGYEIQTGTHDPFEDCVAVMRLYKRMRGQVHQNEDFSPSSGIPHSINGFVINGFDAYDTNDLMKMSPDALLQISRPKYMCWCLDSKQASDTDLDSSSSVASLDKILDGFSLSGE</sequence>
<evidence type="ECO:0000256" key="5">
    <source>
        <dbReference type="ARBA" id="ARBA00022801"/>
    </source>
</evidence>
<keyword evidence="11" id="KW-1185">Reference proteome</keyword>
<dbReference type="SMART" id="SM00479">
    <property type="entry name" value="EXOIII"/>
    <property type="match status" value="1"/>
</dbReference>
<dbReference type="SUPFAM" id="SSF53098">
    <property type="entry name" value="Ribonuclease H-like"/>
    <property type="match status" value="1"/>
</dbReference>
<keyword evidence="5" id="KW-0378">Hydrolase</keyword>
<dbReference type="PANTHER" id="PTHR12801:SF123">
    <property type="entry name" value="RNA EXONUCLEASE 4"/>
    <property type="match status" value="1"/>
</dbReference>
<dbReference type="Gene3D" id="3.30.420.10">
    <property type="entry name" value="Ribonuclease H-like superfamily/Ribonuclease H"/>
    <property type="match status" value="1"/>
</dbReference>
<gene>
    <name evidence="10" type="primary">SDN5</name>
    <name evidence="10" type="ORF">QJS10_CPB11g00193</name>
</gene>
<keyword evidence="8" id="KW-0479">Metal-binding</keyword>
<evidence type="ECO:0000256" key="2">
    <source>
        <dbReference type="ARBA" id="ARBA00010489"/>
    </source>
</evidence>
<dbReference type="PROSITE" id="PS50157">
    <property type="entry name" value="ZINC_FINGER_C2H2_2"/>
    <property type="match status" value="1"/>
</dbReference>
<dbReference type="GO" id="GO:0008408">
    <property type="term" value="F:3'-5' exonuclease activity"/>
    <property type="evidence" value="ECO:0007669"/>
    <property type="project" value="InterPro"/>
</dbReference>
<dbReference type="InterPro" id="IPR036397">
    <property type="entry name" value="RNaseH_sf"/>
</dbReference>
<dbReference type="PANTHER" id="PTHR12801">
    <property type="entry name" value="RNA EXONUCLEASE REXO1 / RECO3 FAMILY MEMBER-RELATED"/>
    <property type="match status" value="1"/>
</dbReference>